<keyword evidence="2" id="KW-0812">Transmembrane</keyword>
<keyword evidence="2" id="KW-0472">Membrane</keyword>
<gene>
    <name evidence="3" type="ORF">JIN78_02670</name>
</gene>
<evidence type="ECO:0008006" key="5">
    <source>
        <dbReference type="Google" id="ProtNLM"/>
    </source>
</evidence>
<evidence type="ECO:0000256" key="1">
    <source>
        <dbReference type="SAM" id="MobiDB-lite"/>
    </source>
</evidence>
<feature type="region of interest" description="Disordered" evidence="1">
    <location>
        <begin position="925"/>
        <end position="945"/>
    </location>
</feature>
<name>A0A934VJT9_9BACT</name>
<reference evidence="3" key="1">
    <citation type="submission" date="2021-01" db="EMBL/GenBank/DDBJ databases">
        <title>Modified the classification status of verrucomicrobia.</title>
        <authorList>
            <person name="Feng X."/>
        </authorList>
    </citation>
    <scope>NUCLEOTIDE SEQUENCE</scope>
    <source>
        <strain evidence="3">KCTC 12986</strain>
    </source>
</reference>
<proteinExistence type="predicted"/>
<dbReference type="EMBL" id="JAENIO010000004">
    <property type="protein sequence ID" value="MBK1832954.1"/>
    <property type="molecule type" value="Genomic_DNA"/>
</dbReference>
<organism evidence="3 4">
    <name type="scientific">Roseibacillus ishigakijimensis</name>
    <dbReference type="NCBI Taxonomy" id="454146"/>
    <lineage>
        <taxon>Bacteria</taxon>
        <taxon>Pseudomonadati</taxon>
        <taxon>Verrucomicrobiota</taxon>
        <taxon>Verrucomicrobiia</taxon>
        <taxon>Verrucomicrobiales</taxon>
        <taxon>Verrucomicrobiaceae</taxon>
        <taxon>Roseibacillus</taxon>
    </lineage>
</organism>
<evidence type="ECO:0000256" key="2">
    <source>
        <dbReference type="SAM" id="Phobius"/>
    </source>
</evidence>
<keyword evidence="4" id="KW-1185">Reference proteome</keyword>
<sequence>MKSPLPSPRACLRRQRAGFSLIVTVTMLILLSLIAVGLLSLSSTVLRSSAAVMDEQVARANARMALQMAIGQLQKYVGDDRRITMAADQKPASGDGSEPAAEEGYRYWTGVYESWDDTLETRPSPRHLAWLVSSPERGGAAENRPYSPQSAARSINLVGEGTVGENDVHFVEAPVITVGAEQQGGIAWWTGDQGMKAAVALPEKEPAGGLAEIRREHQTASNAALEFVTFGDDSVFEDFEPSDPRVAAMTGWGQFEFVSSSEAAHDGLFHDMAARSTGLLTNVRQGGFRKDLSMFLEVNTRSRRPNFPMEPLYRVGREDGINFEELSTYYNLYKELGSGRSRYTTGGSVPGGAPALTMERGPAAARNDYFHHYKQPTILSYQAVFSLEARPASGQRDTYDLYLVIDPILTLWNPHDVPIVLPQGSAYMTVKYFGMPYDLDVTVNGRRYRCPIMSSLSTSDSNYLSLTVGQEDPLAFKPGEVIKFSQSGDEQAKLTGYGSNRHKLAGRSGFNFGGGVALLLKNDANQTVTAPRGAEIIYRARPNNLTAGARNGAGNVLAGYSTHTRHFSTTHHEVYIGDDRGSNSLGVGGMYVDYDFGNQRLKRGESRNENTPGTKPPRERLYANRFPDVFETLDEDDTRALNVGQLAVEKAPIMMYSYYVKTEEANDRGSRSFMRFNPKAHHVDFYDLSEEELDRMPYEIKVEALNSWTNRNLETSESGAGFFGGGYRSSSGSNYVVTHSIPREPLASIAALQHSAANGFLHQQPTYGYAALNAREPLLPQISHAIGNSYAPAVLSPSETERTISGRRALADHSYLANRALWDDWFFSTIAPEDADGFSRKRSQQEVAQQFLEGEEPLSNVRYQPNLGDFEPSEVLSQLFDGSNATDEAVGKVAAYMSVDGLFNVNSTSVMAWKALLGALNGSQVTTRDESGEVSPRDSRGGVPVPGLLVPADEVADGRTGQPLFDSAQWNGRRVLSEDEIEALAEGIVREVRKRGPFLSLADFVNRRVGNDDDLARAGAIQAALDSDQVGLNAAFENRSVLGATASRMAFPAAEDGPISTGIPGIIKQADILTPIGPLLTVRSDTFIVRAYGESRGPNGQVRAQAWCEAQVQREADYLVKEADERDELPDDLSNRLNQTFGRRLKVLSFRWLNPAEV</sequence>
<comment type="caution">
    <text evidence="3">The sequence shown here is derived from an EMBL/GenBank/DDBJ whole genome shotgun (WGS) entry which is preliminary data.</text>
</comment>
<feature type="transmembrane region" description="Helical" evidence="2">
    <location>
        <begin position="21"/>
        <end position="41"/>
    </location>
</feature>
<protein>
    <recommendedName>
        <fullName evidence="5">Verru_Chthon cassette protein A</fullName>
    </recommendedName>
</protein>
<accession>A0A934VJT9</accession>
<dbReference type="AlphaFoldDB" id="A0A934VJT9"/>
<evidence type="ECO:0000313" key="4">
    <source>
        <dbReference type="Proteomes" id="UP000604083"/>
    </source>
</evidence>
<keyword evidence="2" id="KW-1133">Transmembrane helix</keyword>
<evidence type="ECO:0000313" key="3">
    <source>
        <dbReference type="EMBL" id="MBK1832954.1"/>
    </source>
</evidence>
<feature type="compositionally biased region" description="Basic and acidic residues" evidence="1">
    <location>
        <begin position="927"/>
        <end position="940"/>
    </location>
</feature>
<dbReference type="Proteomes" id="UP000604083">
    <property type="component" value="Unassembled WGS sequence"/>
</dbReference>
<dbReference type="RefSeq" id="WP_377174354.1">
    <property type="nucleotide sequence ID" value="NZ_JBHUJA010000031.1"/>
</dbReference>